<dbReference type="InterPro" id="IPR033876">
    <property type="entry name" value="SAP-like"/>
</dbReference>
<keyword evidence="4" id="KW-0064">Aspartyl protease</keyword>
<dbReference type="Pfam" id="PF00026">
    <property type="entry name" value="Asp"/>
    <property type="match status" value="1"/>
</dbReference>
<dbReference type="InterPro" id="IPR021109">
    <property type="entry name" value="Peptidase_aspartic_dom_sf"/>
</dbReference>
<feature type="signal peptide" evidence="8">
    <location>
        <begin position="1"/>
        <end position="18"/>
    </location>
</feature>
<feature type="active site" evidence="6">
    <location>
        <position position="293"/>
    </location>
</feature>
<dbReference type="InterPro" id="IPR033121">
    <property type="entry name" value="PEPTIDASE_A1"/>
</dbReference>
<dbReference type="PRINTS" id="PR00792">
    <property type="entry name" value="PEPSIN"/>
</dbReference>
<accession>A0A060T6F9</accession>
<dbReference type="SUPFAM" id="SSF50630">
    <property type="entry name" value="Acid proteases"/>
    <property type="match status" value="1"/>
</dbReference>
<name>A0A060T6F9_BLAAD</name>
<dbReference type="CDD" id="cd05474">
    <property type="entry name" value="SAP_like"/>
    <property type="match status" value="1"/>
</dbReference>
<evidence type="ECO:0000256" key="5">
    <source>
        <dbReference type="ARBA" id="ARBA00022801"/>
    </source>
</evidence>
<comment type="similarity">
    <text evidence="1">Belongs to the peptidase A1 family.</text>
</comment>
<evidence type="ECO:0000256" key="7">
    <source>
        <dbReference type="SAM" id="MobiDB-lite"/>
    </source>
</evidence>
<feature type="active site" evidence="6">
    <location>
        <position position="79"/>
    </location>
</feature>
<gene>
    <name evidence="10" type="ORF">GNLVRS02_ARAD1C13794g</name>
</gene>
<dbReference type="InterPro" id="IPR001461">
    <property type="entry name" value="Aspartic_peptidase_A1"/>
</dbReference>
<dbReference type="PROSITE" id="PS51767">
    <property type="entry name" value="PEPTIDASE_A1"/>
    <property type="match status" value="1"/>
</dbReference>
<feature type="chain" id="PRO_5001591979" evidence="8">
    <location>
        <begin position="19"/>
        <end position="553"/>
    </location>
</feature>
<reference evidence="10" key="1">
    <citation type="submission" date="2014-02" db="EMBL/GenBank/DDBJ databases">
        <authorList>
            <person name="Genoscope - CEA"/>
        </authorList>
    </citation>
    <scope>NUCLEOTIDE SEQUENCE</scope>
    <source>
        <strain evidence="10">LS3</strain>
    </source>
</reference>
<sequence>MVTISPLLITALLHLVDAGPGYLQLDTIRKPDSNAPSMYDQLAKRADTQEWTLTNQDNYAYLVNITVGDPPQEFQARLDTGSSDLWVIDKDNPLCAKTEEELAMAVQSIYYVPCDESGTFDPNASTTLNRTDEDFFAKYTRGDIRAAKGKFAYDDVSVAGTTIKQMKLGIAEVANRTMVVGIGLPSNEFRATYYDEEPYLNLPARLAKEGIINTNAYSLWLNHLNEDRGSILFGGVDHAKYEGTLHTLPMVDAPYHDPNTTMAVMMSGLTISPKENYSDPIQLFSGNIAVILDSGFSKSYLPYDVVQEIADALDYDYEQCNFDGYLEFEFNGFSIRAPFSDLLTPRRSIYGGVFIYDGAPRCSLGISETIHDDGPYILGDTFLRNAYVVYDLDRREISMAQAKFGVSESDIEAIDSNGVPSATRAQGYGQTVPATSLSIKTVGENVEFTTMSLESSFEYTEHTEQFEDDLETAFLTNSSLDFFTFTSLMDTRTYSFVPLWPSNFTGPSRTGTSGATSGENSGAGPSCQNKGALRATIALVSVLSALTTGLLVY</sequence>
<protein>
    <submittedName>
        <fullName evidence="10">ARAD1C13794p</fullName>
    </submittedName>
</protein>
<evidence type="ECO:0000256" key="3">
    <source>
        <dbReference type="ARBA" id="ARBA00022729"/>
    </source>
</evidence>
<dbReference type="EMBL" id="HG937693">
    <property type="protein sequence ID" value="CDP34497.1"/>
    <property type="molecule type" value="Genomic_DNA"/>
</dbReference>
<keyword evidence="2" id="KW-0645">Protease</keyword>
<evidence type="ECO:0000313" key="10">
    <source>
        <dbReference type="EMBL" id="CDP34497.1"/>
    </source>
</evidence>
<evidence type="ECO:0000256" key="2">
    <source>
        <dbReference type="ARBA" id="ARBA00022670"/>
    </source>
</evidence>
<feature type="region of interest" description="Disordered" evidence="7">
    <location>
        <begin position="508"/>
        <end position="527"/>
    </location>
</feature>
<proteinExistence type="inferred from homology"/>
<dbReference type="PhylomeDB" id="A0A060T6F9"/>
<dbReference type="Gene3D" id="2.40.70.10">
    <property type="entry name" value="Acid Proteases"/>
    <property type="match status" value="2"/>
</dbReference>
<evidence type="ECO:0000256" key="6">
    <source>
        <dbReference type="PIRSR" id="PIRSR601461-1"/>
    </source>
</evidence>
<feature type="compositionally biased region" description="Polar residues" evidence="7">
    <location>
        <begin position="508"/>
        <end position="520"/>
    </location>
</feature>
<dbReference type="PANTHER" id="PTHR47966:SF65">
    <property type="entry name" value="ASPARTIC-TYPE ENDOPEPTIDASE"/>
    <property type="match status" value="1"/>
</dbReference>
<feature type="domain" description="Peptidase A1" evidence="9">
    <location>
        <begin position="61"/>
        <end position="400"/>
    </location>
</feature>
<dbReference type="AlphaFoldDB" id="A0A060T6F9"/>
<dbReference type="GO" id="GO:0006508">
    <property type="term" value="P:proteolysis"/>
    <property type="evidence" value="ECO:0007669"/>
    <property type="project" value="UniProtKB-KW"/>
</dbReference>
<evidence type="ECO:0000256" key="1">
    <source>
        <dbReference type="ARBA" id="ARBA00007447"/>
    </source>
</evidence>
<keyword evidence="3 8" id="KW-0732">Signal</keyword>
<dbReference type="PANTHER" id="PTHR47966">
    <property type="entry name" value="BETA-SITE APP-CLEAVING ENZYME, ISOFORM A-RELATED"/>
    <property type="match status" value="1"/>
</dbReference>
<evidence type="ECO:0000256" key="8">
    <source>
        <dbReference type="SAM" id="SignalP"/>
    </source>
</evidence>
<keyword evidence="5" id="KW-0378">Hydrolase</keyword>
<organism evidence="10">
    <name type="scientific">Blastobotrys adeninivorans</name>
    <name type="common">Yeast</name>
    <name type="synonym">Arxula adeninivorans</name>
    <dbReference type="NCBI Taxonomy" id="409370"/>
    <lineage>
        <taxon>Eukaryota</taxon>
        <taxon>Fungi</taxon>
        <taxon>Dikarya</taxon>
        <taxon>Ascomycota</taxon>
        <taxon>Saccharomycotina</taxon>
        <taxon>Dipodascomycetes</taxon>
        <taxon>Dipodascales</taxon>
        <taxon>Trichomonascaceae</taxon>
        <taxon>Blastobotrys</taxon>
    </lineage>
</organism>
<evidence type="ECO:0000259" key="9">
    <source>
        <dbReference type="PROSITE" id="PS51767"/>
    </source>
</evidence>
<reference evidence="10" key="2">
    <citation type="submission" date="2014-06" db="EMBL/GenBank/DDBJ databases">
        <title>The complete genome of Blastobotrys (Arxula) adeninivorans LS3 - a yeast of biotechnological interest.</title>
        <authorList>
            <person name="Kunze G."/>
            <person name="Gaillardin C."/>
            <person name="Czernicka M."/>
            <person name="Durrens P."/>
            <person name="Martin T."/>
            <person name="Boer E."/>
            <person name="Gabaldon T."/>
            <person name="Cruz J."/>
            <person name="Talla E."/>
            <person name="Marck C."/>
            <person name="Goffeau A."/>
            <person name="Barbe V."/>
            <person name="Baret P."/>
            <person name="Baronian K."/>
            <person name="Beier S."/>
            <person name="Bleykasten C."/>
            <person name="Bode R."/>
            <person name="Casaregola S."/>
            <person name="Despons L."/>
            <person name="Fairhead C."/>
            <person name="Giersberg M."/>
            <person name="Gierski P."/>
            <person name="Hahnel U."/>
            <person name="Hartmann A."/>
            <person name="Jankowska D."/>
            <person name="Jubin C."/>
            <person name="Jung P."/>
            <person name="Lafontaine I."/>
            <person name="Leh-Louis V."/>
            <person name="Lemaire M."/>
            <person name="Marcet-Houben M."/>
            <person name="Mascher M."/>
            <person name="Morel G."/>
            <person name="Richard G.-F."/>
            <person name="Riechen J."/>
            <person name="Sacerdot C."/>
            <person name="Sarkar A."/>
            <person name="Savel G."/>
            <person name="Schacherer J."/>
            <person name="Sherman D."/>
            <person name="Straub M.-L."/>
            <person name="Stein N."/>
            <person name="Thierry A."/>
            <person name="Trautwein-Schult A."/>
            <person name="Westhof E."/>
            <person name="Worch S."/>
            <person name="Dujon B."/>
            <person name="Souciet J.-L."/>
            <person name="Wincker P."/>
            <person name="Scholz U."/>
            <person name="Neuveglise N."/>
        </authorList>
    </citation>
    <scope>NUCLEOTIDE SEQUENCE</scope>
    <source>
        <strain evidence="10">LS3</strain>
    </source>
</reference>
<dbReference type="GO" id="GO:0004190">
    <property type="term" value="F:aspartic-type endopeptidase activity"/>
    <property type="evidence" value="ECO:0007669"/>
    <property type="project" value="UniProtKB-KW"/>
</dbReference>
<evidence type="ECO:0000256" key="4">
    <source>
        <dbReference type="ARBA" id="ARBA00022750"/>
    </source>
</evidence>